<dbReference type="GO" id="GO:0005524">
    <property type="term" value="F:ATP binding"/>
    <property type="evidence" value="ECO:0007669"/>
    <property type="project" value="UniProtKB-KW"/>
</dbReference>
<protein>
    <recommendedName>
        <fullName evidence="11">SecA family profile domain-containing protein</fullName>
    </recommendedName>
</protein>
<dbReference type="PRINTS" id="PR00906">
    <property type="entry name" value="SECA"/>
</dbReference>
<reference evidence="12" key="1">
    <citation type="journal article" date="2014" name="Front. Microbiol.">
        <title>High frequency of phylogenetically diverse reductive dehalogenase-homologous genes in deep subseafloor sedimentary metagenomes.</title>
        <authorList>
            <person name="Kawai M."/>
            <person name="Futagami T."/>
            <person name="Toyoda A."/>
            <person name="Takaki Y."/>
            <person name="Nishi S."/>
            <person name="Hori S."/>
            <person name="Arai W."/>
            <person name="Tsubouchi T."/>
            <person name="Morono Y."/>
            <person name="Uchiyama I."/>
            <person name="Ito T."/>
            <person name="Fujiyama A."/>
            <person name="Inagaki F."/>
            <person name="Takami H."/>
        </authorList>
    </citation>
    <scope>NUCLEOTIDE SEQUENCE</scope>
    <source>
        <strain evidence="12">Expedition CK06-06</strain>
    </source>
</reference>
<comment type="subcellular location">
    <subcellularLocation>
        <location evidence="1">Cell membrane</location>
        <topology evidence="1">Peripheral membrane protein</topology>
        <orientation evidence="1">Cytoplasmic side</orientation>
    </subcellularLocation>
</comment>
<accession>X1I7R7</accession>
<feature type="non-terminal residue" evidence="12">
    <location>
        <position position="1"/>
    </location>
</feature>
<dbReference type="InterPro" id="IPR014018">
    <property type="entry name" value="SecA_motor_DEAD"/>
</dbReference>
<name>X1I7R7_9ZZZZ</name>
<keyword evidence="7" id="KW-0653">Protein transport</keyword>
<evidence type="ECO:0000256" key="8">
    <source>
        <dbReference type="ARBA" id="ARBA00022967"/>
    </source>
</evidence>
<feature type="domain" description="SecA family profile" evidence="11">
    <location>
        <begin position="1"/>
        <end position="294"/>
    </location>
</feature>
<dbReference type="PANTHER" id="PTHR30612">
    <property type="entry name" value="SECA INNER MEMBRANE COMPONENT OF SEC PROTEIN SECRETION SYSTEM"/>
    <property type="match status" value="1"/>
</dbReference>
<dbReference type="SMART" id="SM00957">
    <property type="entry name" value="SecA_DEAD"/>
    <property type="match status" value="1"/>
</dbReference>
<dbReference type="Gene3D" id="3.90.1440.10">
    <property type="entry name" value="SecA, preprotein cross-linking domain"/>
    <property type="match status" value="1"/>
</dbReference>
<evidence type="ECO:0000313" key="12">
    <source>
        <dbReference type="EMBL" id="GAH53608.1"/>
    </source>
</evidence>
<dbReference type="GO" id="GO:0006605">
    <property type="term" value="P:protein targeting"/>
    <property type="evidence" value="ECO:0007669"/>
    <property type="project" value="InterPro"/>
</dbReference>
<dbReference type="SUPFAM" id="SSF52540">
    <property type="entry name" value="P-loop containing nucleoside triphosphate hydrolases"/>
    <property type="match status" value="2"/>
</dbReference>
<feature type="non-terminal residue" evidence="12">
    <location>
        <position position="294"/>
    </location>
</feature>
<evidence type="ECO:0000256" key="5">
    <source>
        <dbReference type="ARBA" id="ARBA00022741"/>
    </source>
</evidence>
<evidence type="ECO:0000256" key="6">
    <source>
        <dbReference type="ARBA" id="ARBA00022840"/>
    </source>
</evidence>
<evidence type="ECO:0000256" key="9">
    <source>
        <dbReference type="ARBA" id="ARBA00023010"/>
    </source>
</evidence>
<dbReference type="GO" id="GO:0017038">
    <property type="term" value="P:protein import"/>
    <property type="evidence" value="ECO:0007669"/>
    <property type="project" value="InterPro"/>
</dbReference>
<dbReference type="InterPro" id="IPR044722">
    <property type="entry name" value="SecA_SF2_C"/>
</dbReference>
<dbReference type="GO" id="GO:0043952">
    <property type="term" value="P:protein transport by the Sec complex"/>
    <property type="evidence" value="ECO:0007669"/>
    <property type="project" value="TreeGrafter"/>
</dbReference>
<keyword evidence="9" id="KW-0811">Translocation</keyword>
<dbReference type="InterPro" id="IPR011130">
    <property type="entry name" value="SecA_preprotein_X-link_dom"/>
</dbReference>
<dbReference type="InterPro" id="IPR027417">
    <property type="entry name" value="P-loop_NTPase"/>
</dbReference>
<dbReference type="Pfam" id="PF07517">
    <property type="entry name" value="SecA_DEAD"/>
    <property type="match status" value="1"/>
</dbReference>
<evidence type="ECO:0000256" key="1">
    <source>
        <dbReference type="ARBA" id="ARBA00004413"/>
    </source>
</evidence>
<dbReference type="PANTHER" id="PTHR30612:SF0">
    <property type="entry name" value="CHLOROPLAST PROTEIN-TRANSPORTING ATPASE"/>
    <property type="match status" value="1"/>
</dbReference>
<keyword evidence="6" id="KW-0067">ATP-binding</keyword>
<dbReference type="InterPro" id="IPR011115">
    <property type="entry name" value="SecA_DEAD"/>
</dbReference>
<dbReference type="Pfam" id="PF01043">
    <property type="entry name" value="SecA_PP_bind"/>
    <property type="match status" value="1"/>
</dbReference>
<dbReference type="InterPro" id="IPR036670">
    <property type="entry name" value="SecA_X-link_sf"/>
</dbReference>
<dbReference type="FunFam" id="3.40.50.300:FF:000246">
    <property type="entry name" value="Preprotein translocase subunit SecA"/>
    <property type="match status" value="1"/>
</dbReference>
<comment type="caution">
    <text evidence="12">The sequence shown here is derived from an EMBL/GenBank/DDBJ whole genome shotgun (WGS) entry which is preliminary data.</text>
</comment>
<keyword evidence="10" id="KW-0472">Membrane</keyword>
<evidence type="ECO:0000256" key="7">
    <source>
        <dbReference type="ARBA" id="ARBA00022927"/>
    </source>
</evidence>
<dbReference type="AlphaFoldDB" id="X1I7R7"/>
<keyword evidence="4" id="KW-0963">Cytoplasm</keyword>
<proteinExistence type="predicted"/>
<evidence type="ECO:0000256" key="2">
    <source>
        <dbReference type="ARBA" id="ARBA00022448"/>
    </source>
</evidence>
<keyword evidence="2" id="KW-0813">Transport</keyword>
<evidence type="ECO:0000256" key="10">
    <source>
        <dbReference type="ARBA" id="ARBA00023136"/>
    </source>
</evidence>
<dbReference type="Gene3D" id="3.40.50.300">
    <property type="entry name" value="P-loop containing nucleotide triphosphate hydrolases"/>
    <property type="match status" value="1"/>
</dbReference>
<dbReference type="GO" id="GO:0005886">
    <property type="term" value="C:plasma membrane"/>
    <property type="evidence" value="ECO:0007669"/>
    <property type="project" value="UniProtKB-SubCell"/>
</dbReference>
<keyword evidence="5" id="KW-0547">Nucleotide-binding</keyword>
<evidence type="ECO:0000256" key="3">
    <source>
        <dbReference type="ARBA" id="ARBA00022475"/>
    </source>
</evidence>
<dbReference type="GO" id="GO:0031522">
    <property type="term" value="C:cell envelope Sec protein transport complex"/>
    <property type="evidence" value="ECO:0007669"/>
    <property type="project" value="TreeGrafter"/>
</dbReference>
<dbReference type="Pfam" id="PF21090">
    <property type="entry name" value="P-loop_SecA"/>
    <property type="match status" value="1"/>
</dbReference>
<sequence>NRVQRPLHYAIVDEVDSILVDEARTPLIISGPSEESTDKYYKVDKIIPRLKKGSRDEITKEETGDFIINEKERTTYLTEEGGVNVARLLGLDNLHDLDTMEYKHHVNQALRAHYNFKQDVHYMIKDGQVMIVDEFTGRMMPGRRWSDGLHQAIEAKENVKIRSENQTLATVTFQNYFRMYEKLAGMTGTAATEAMEFSQIYKLDVVVIPTNRSLIRTNYPDVIYKTEKEKFKAAVDGIEELYKKRRPVLVGTISIDKSEKLSQLLRKRNIPHNVLNAKYHQREAQIVAQAGHLG</sequence>
<keyword evidence="3" id="KW-1003">Cell membrane</keyword>
<evidence type="ECO:0000256" key="4">
    <source>
        <dbReference type="ARBA" id="ARBA00022490"/>
    </source>
</evidence>
<keyword evidence="8" id="KW-1278">Translocase</keyword>
<dbReference type="InterPro" id="IPR000185">
    <property type="entry name" value="SecA"/>
</dbReference>
<dbReference type="SUPFAM" id="SSF81767">
    <property type="entry name" value="Pre-protein crosslinking domain of SecA"/>
    <property type="match status" value="1"/>
</dbReference>
<dbReference type="EMBL" id="BARU01018195">
    <property type="protein sequence ID" value="GAH53608.1"/>
    <property type="molecule type" value="Genomic_DNA"/>
</dbReference>
<dbReference type="PROSITE" id="PS51196">
    <property type="entry name" value="SECA_MOTOR_DEAD"/>
    <property type="match status" value="1"/>
</dbReference>
<dbReference type="GO" id="GO:0006886">
    <property type="term" value="P:intracellular protein transport"/>
    <property type="evidence" value="ECO:0007669"/>
    <property type="project" value="InterPro"/>
</dbReference>
<gene>
    <name evidence="12" type="ORF">S03H2_30094</name>
</gene>
<dbReference type="SMART" id="SM00958">
    <property type="entry name" value="SecA_PP_bind"/>
    <property type="match status" value="1"/>
</dbReference>
<dbReference type="FunFam" id="3.90.1440.10:FF:000001">
    <property type="entry name" value="Preprotein translocase subunit SecA"/>
    <property type="match status" value="1"/>
</dbReference>
<dbReference type="GO" id="GO:0005829">
    <property type="term" value="C:cytosol"/>
    <property type="evidence" value="ECO:0007669"/>
    <property type="project" value="TreeGrafter"/>
</dbReference>
<evidence type="ECO:0000259" key="11">
    <source>
        <dbReference type="PROSITE" id="PS51196"/>
    </source>
</evidence>
<organism evidence="12">
    <name type="scientific">marine sediment metagenome</name>
    <dbReference type="NCBI Taxonomy" id="412755"/>
    <lineage>
        <taxon>unclassified sequences</taxon>
        <taxon>metagenomes</taxon>
        <taxon>ecological metagenomes</taxon>
    </lineage>
</organism>